<sequence>MSFLRRWFKFWFPPAPAAVAPVPQRELLVRTPTELEVCEQWTQSAACQQLKDWLKNQYRTFLKYPADMDEELDFLDTPSSKGFVIHFSKTDYTKQDAVCFFDYLKGQVLAQHYKAELSDIRSIQRGAWLETIQRHYLKPRSSVNDSGLIRQRFGNVTIELVLRNQVVHHLRLRATAYSDHLYQDAWDFQVLMDGLVG</sequence>
<protein>
    <submittedName>
        <fullName evidence="1">Uncharacterized protein</fullName>
    </submittedName>
</protein>
<gene>
    <name evidence="1" type="ordered locus">Halhy_5780</name>
</gene>
<evidence type="ECO:0000313" key="2">
    <source>
        <dbReference type="Proteomes" id="UP000008461"/>
    </source>
</evidence>
<proteinExistence type="predicted"/>
<reference key="2">
    <citation type="submission" date="2011-04" db="EMBL/GenBank/DDBJ databases">
        <title>Complete sequence of chromosome of Haliscomenobacter hydrossis DSM 1100.</title>
        <authorList>
            <consortium name="US DOE Joint Genome Institute (JGI-PGF)"/>
            <person name="Lucas S."/>
            <person name="Han J."/>
            <person name="Lapidus A."/>
            <person name="Bruce D."/>
            <person name="Goodwin L."/>
            <person name="Pitluck S."/>
            <person name="Peters L."/>
            <person name="Kyrpides N."/>
            <person name="Mavromatis K."/>
            <person name="Ivanova N."/>
            <person name="Ovchinnikova G."/>
            <person name="Pagani I."/>
            <person name="Daligault H."/>
            <person name="Detter J.C."/>
            <person name="Han C."/>
            <person name="Land M."/>
            <person name="Hauser L."/>
            <person name="Markowitz V."/>
            <person name="Cheng J.-F."/>
            <person name="Hugenholtz P."/>
            <person name="Woyke T."/>
            <person name="Wu D."/>
            <person name="Verbarg S."/>
            <person name="Frueling A."/>
            <person name="Brambilla E."/>
            <person name="Klenk H.-P."/>
            <person name="Eisen J.A."/>
        </authorList>
    </citation>
    <scope>NUCLEOTIDE SEQUENCE</scope>
    <source>
        <strain>DSM 1100</strain>
    </source>
</reference>
<name>F4KX03_HALH1</name>
<dbReference type="HOGENOM" id="CLU_1382426_0_0_10"/>
<dbReference type="Proteomes" id="UP000008461">
    <property type="component" value="Chromosome"/>
</dbReference>
<dbReference type="EMBL" id="CP002691">
    <property type="protein sequence ID" value="AEE53603.1"/>
    <property type="molecule type" value="Genomic_DNA"/>
</dbReference>
<keyword evidence="2" id="KW-1185">Reference proteome</keyword>
<dbReference type="OrthoDB" id="1491962at2"/>
<dbReference type="AlphaFoldDB" id="F4KX03"/>
<dbReference type="KEGG" id="hhy:Halhy_5780"/>
<dbReference type="RefSeq" id="WP_013768132.1">
    <property type="nucleotide sequence ID" value="NC_015510.1"/>
</dbReference>
<organism evidence="1 2">
    <name type="scientific">Haliscomenobacter hydrossis (strain ATCC 27775 / DSM 1100 / LMG 10767 / O)</name>
    <dbReference type="NCBI Taxonomy" id="760192"/>
    <lineage>
        <taxon>Bacteria</taxon>
        <taxon>Pseudomonadati</taxon>
        <taxon>Bacteroidota</taxon>
        <taxon>Saprospiria</taxon>
        <taxon>Saprospirales</taxon>
        <taxon>Haliscomenobacteraceae</taxon>
        <taxon>Haliscomenobacter</taxon>
    </lineage>
</organism>
<dbReference type="eggNOG" id="ENOG503321M">
    <property type="taxonomic scope" value="Bacteria"/>
</dbReference>
<reference evidence="1 2" key="1">
    <citation type="journal article" date="2011" name="Stand. Genomic Sci.">
        <title>Complete genome sequence of Haliscomenobacter hydrossis type strain (O).</title>
        <authorList>
            <consortium name="US DOE Joint Genome Institute (JGI-PGF)"/>
            <person name="Daligault H."/>
            <person name="Lapidus A."/>
            <person name="Zeytun A."/>
            <person name="Nolan M."/>
            <person name="Lucas S."/>
            <person name="Del Rio T.G."/>
            <person name="Tice H."/>
            <person name="Cheng J.F."/>
            <person name="Tapia R."/>
            <person name="Han C."/>
            <person name="Goodwin L."/>
            <person name="Pitluck S."/>
            <person name="Liolios K."/>
            <person name="Pagani I."/>
            <person name="Ivanova N."/>
            <person name="Huntemann M."/>
            <person name="Mavromatis K."/>
            <person name="Mikhailova N."/>
            <person name="Pati A."/>
            <person name="Chen A."/>
            <person name="Palaniappan K."/>
            <person name="Land M."/>
            <person name="Hauser L."/>
            <person name="Brambilla E.M."/>
            <person name="Rohde M."/>
            <person name="Verbarg S."/>
            <person name="Goker M."/>
            <person name="Bristow J."/>
            <person name="Eisen J.A."/>
            <person name="Markowitz V."/>
            <person name="Hugenholtz P."/>
            <person name="Kyrpides N.C."/>
            <person name="Klenk H.P."/>
            <person name="Woyke T."/>
        </authorList>
    </citation>
    <scope>NUCLEOTIDE SEQUENCE [LARGE SCALE GENOMIC DNA]</scope>
    <source>
        <strain evidence="2">ATCC 27775 / DSM 1100 / LMG 10767 / O</strain>
    </source>
</reference>
<accession>F4KX03</accession>
<dbReference type="STRING" id="760192.Halhy_5780"/>
<evidence type="ECO:0000313" key="1">
    <source>
        <dbReference type="EMBL" id="AEE53603.1"/>
    </source>
</evidence>